<keyword evidence="1 3" id="KW-0378">Hydrolase</keyword>
<organism evidence="3 4">
    <name type="scientific">Methanoliparum thermophilum</name>
    <dbReference type="NCBI Taxonomy" id="2491083"/>
    <lineage>
        <taxon>Archaea</taxon>
        <taxon>Methanobacteriati</taxon>
        <taxon>Methanobacteriota</taxon>
        <taxon>Candidatus Methanoliparia</taxon>
        <taxon>Candidatus Methanoliparales</taxon>
        <taxon>Candidatus Methanoliparaceae</taxon>
        <taxon>Candidatus Methanoliparum</taxon>
    </lineage>
</organism>
<evidence type="ECO:0000313" key="3">
    <source>
        <dbReference type="EMBL" id="RZN64531.1"/>
    </source>
</evidence>
<dbReference type="GO" id="GO:0016811">
    <property type="term" value="F:hydrolase activity, acting on carbon-nitrogen (but not peptide) bonds, in linear amides"/>
    <property type="evidence" value="ECO:0007669"/>
    <property type="project" value="TreeGrafter"/>
</dbReference>
<comment type="caution">
    <text evidence="3">The sequence shown here is derived from an EMBL/GenBank/DDBJ whole genome shotgun (WGS) entry which is preliminary data.</text>
</comment>
<dbReference type="PANTHER" id="PTHR43674:SF16">
    <property type="entry name" value="CARBON-NITROGEN FAMILY, PUTATIVE (AFU_ORTHOLOGUE AFUA_5G02350)-RELATED"/>
    <property type="match status" value="1"/>
</dbReference>
<dbReference type="InterPro" id="IPR036526">
    <property type="entry name" value="C-N_Hydrolase_sf"/>
</dbReference>
<dbReference type="EMBL" id="RXIF01000006">
    <property type="protein sequence ID" value="RZN64531.1"/>
    <property type="molecule type" value="Genomic_DNA"/>
</dbReference>
<sequence>MTLIKAAAIQVQKDKEVKKNFKRIEKLIERAISKNSDIICLPEYFSMDSNFLKTLDENKEDTLSFLKDISQKYGIIILGNVLEEIEERYYNIAYIYEKGSLIGKQVKIHPTRGERALGITPGREINAFESSIGRIGVLVCADVLYPEMCRILGLMNIDIVLNPVVSFYRDTDPTKDARRALYISRAYDNSYYIIKAGGIGKSITGLKIVGRSLIVAPWGILKYSTDENKEEVVTADLDIDLLKEIRKENYSLTDRVPEAYKLLIKQTDIIK</sequence>
<dbReference type="InterPro" id="IPR050345">
    <property type="entry name" value="Aliph_Amidase/BUP"/>
</dbReference>
<name>A0A520KRW4_METT2</name>
<dbReference type="SUPFAM" id="SSF56317">
    <property type="entry name" value="Carbon-nitrogen hydrolase"/>
    <property type="match status" value="1"/>
</dbReference>
<evidence type="ECO:0000313" key="4">
    <source>
        <dbReference type="Proteomes" id="UP000317158"/>
    </source>
</evidence>
<dbReference type="InterPro" id="IPR003010">
    <property type="entry name" value="C-N_Hydrolase"/>
</dbReference>
<gene>
    <name evidence="3" type="ORF">EF806_04110</name>
</gene>
<evidence type="ECO:0000256" key="1">
    <source>
        <dbReference type="ARBA" id="ARBA00022801"/>
    </source>
</evidence>
<proteinExistence type="predicted"/>
<accession>A0A520KRW4</accession>
<dbReference type="AlphaFoldDB" id="A0A520KRW4"/>
<feature type="domain" description="CN hydrolase" evidence="2">
    <location>
        <begin position="4"/>
        <end position="239"/>
    </location>
</feature>
<reference evidence="3 4" key="1">
    <citation type="journal article" date="2019" name="Nat. Microbiol.">
        <title>Wide diversity of methane and short-chain alkane metabolisms in uncultured archaea.</title>
        <authorList>
            <person name="Borrel G."/>
            <person name="Adam P.S."/>
            <person name="McKay L.J."/>
            <person name="Chen L.X."/>
            <person name="Sierra-Garcia I.N."/>
            <person name="Sieber C.M."/>
            <person name="Letourneur Q."/>
            <person name="Ghozlane A."/>
            <person name="Andersen G.L."/>
            <person name="Li W.J."/>
            <person name="Hallam S.J."/>
            <person name="Muyzer G."/>
            <person name="de Oliveira V.M."/>
            <person name="Inskeep W.P."/>
            <person name="Banfield J.F."/>
            <person name="Gribaldo S."/>
        </authorList>
    </citation>
    <scope>NUCLEOTIDE SEQUENCE [LARGE SCALE GENOMIC DNA]</scope>
    <source>
        <strain evidence="3">NM1a</strain>
    </source>
</reference>
<evidence type="ECO:0000259" key="2">
    <source>
        <dbReference type="PROSITE" id="PS50263"/>
    </source>
</evidence>
<dbReference type="PROSITE" id="PS50263">
    <property type="entry name" value="CN_HYDROLASE"/>
    <property type="match status" value="1"/>
</dbReference>
<dbReference type="Pfam" id="PF00795">
    <property type="entry name" value="CN_hydrolase"/>
    <property type="match status" value="1"/>
</dbReference>
<dbReference type="Proteomes" id="UP000317158">
    <property type="component" value="Unassembled WGS sequence"/>
</dbReference>
<protein>
    <submittedName>
        <fullName evidence="3">Carbon-nitrogen hydrolase family protein</fullName>
    </submittedName>
</protein>
<dbReference type="PANTHER" id="PTHR43674">
    <property type="entry name" value="NITRILASE C965.09-RELATED"/>
    <property type="match status" value="1"/>
</dbReference>
<dbReference type="CDD" id="cd07197">
    <property type="entry name" value="nitrilase"/>
    <property type="match status" value="1"/>
</dbReference>
<dbReference type="Gene3D" id="3.60.110.10">
    <property type="entry name" value="Carbon-nitrogen hydrolase"/>
    <property type="match status" value="1"/>
</dbReference>